<dbReference type="AlphaFoldDB" id="A0A3P6BIH3"/>
<evidence type="ECO:0000259" key="2">
    <source>
        <dbReference type="Pfam" id="PF08646"/>
    </source>
</evidence>
<reference evidence="4" key="1">
    <citation type="submission" date="2018-11" db="EMBL/GenBank/DDBJ databases">
        <authorList>
            <consortium name="Genoscope - CEA"/>
            <person name="William W."/>
        </authorList>
    </citation>
    <scope>NUCLEOTIDE SEQUENCE</scope>
</reference>
<organism evidence="4">
    <name type="scientific">Brassica campestris</name>
    <name type="common">Field mustard</name>
    <dbReference type="NCBI Taxonomy" id="3711"/>
    <lineage>
        <taxon>Eukaryota</taxon>
        <taxon>Viridiplantae</taxon>
        <taxon>Streptophyta</taxon>
        <taxon>Embryophyta</taxon>
        <taxon>Tracheophyta</taxon>
        <taxon>Spermatophyta</taxon>
        <taxon>Magnoliopsida</taxon>
        <taxon>eudicotyledons</taxon>
        <taxon>Gunneridae</taxon>
        <taxon>Pentapetalae</taxon>
        <taxon>rosids</taxon>
        <taxon>malvids</taxon>
        <taxon>Brassicales</taxon>
        <taxon>Brassicaceae</taxon>
        <taxon>Brassiceae</taxon>
        <taxon>Brassica</taxon>
    </lineage>
</organism>
<feature type="region of interest" description="Disordered" evidence="1">
    <location>
        <begin position="449"/>
        <end position="496"/>
    </location>
</feature>
<dbReference type="EMBL" id="LS974624">
    <property type="protein sequence ID" value="CAG7898536.1"/>
    <property type="molecule type" value="Genomic_DNA"/>
</dbReference>
<dbReference type="InterPro" id="IPR012340">
    <property type="entry name" value="NA-bd_OB-fold"/>
</dbReference>
<dbReference type="Proteomes" id="UP000694005">
    <property type="component" value="Chromosome A08"/>
</dbReference>
<dbReference type="InterPro" id="IPR013955">
    <property type="entry name" value="Rep_factor-A_C"/>
</dbReference>
<dbReference type="Gene3D" id="2.40.50.140">
    <property type="entry name" value="Nucleic acid-binding proteins"/>
    <property type="match status" value="3"/>
</dbReference>
<dbReference type="CDD" id="cd04480">
    <property type="entry name" value="RPA1_DBD_A_like"/>
    <property type="match status" value="1"/>
</dbReference>
<evidence type="ECO:0000313" key="4">
    <source>
        <dbReference type="EMBL" id="VDD05193.1"/>
    </source>
</evidence>
<sequence length="496" mass="55147">MAMKRNGKAHVSSDSEGRVMLFKDVSLGPHAAQLRFRLIHFWEARNPIKKTLIGLEMLLIDEQGTVIQGFIPPGRIRKYLPDMKQGSVYQLDNFFGSKNKPVYRVADHIATVSFTWNSEMSVLHEVPISFDEDRFRFHSYEDFEANCDLKGYLYDVVGHMKLVNGQTLIGRPILDEVEIATSRHIMVHLQSHDGPVMKVYLWDQAAADFCKKFNSCANTPTVLLVTTVNTKRLGGTLALASMSSTRVFMDYDVQPTKDYFTWLGSNPEIAKQVSAEVVTKRETLTIADIFSYMTQESAKCTATIDDVVHGSAWYYIGCTVCHSKATKGATSLICTKTRCEKVNTTGVAQYRAKISVYDNSEQAFFVILGDAGRELTGRHASELANKNEGPDHEVPVPEALISTIGQTHKFCVKVTDHNFSGNTRAITVTKILSLDTPPPTEASVENTIAATSEETMQTGNEVCEPSKSRGGSTNEESKRTSASADPEKSKRQRCEK</sequence>
<protein>
    <recommendedName>
        <fullName evidence="2">Replication factor A C-terminal domain-containing protein</fullName>
    </recommendedName>
</protein>
<evidence type="ECO:0000313" key="3">
    <source>
        <dbReference type="EMBL" id="CAG7898536.1"/>
    </source>
</evidence>
<dbReference type="EMBL" id="LR031575">
    <property type="protein sequence ID" value="VDD05193.1"/>
    <property type="molecule type" value="Genomic_DNA"/>
</dbReference>
<feature type="compositionally biased region" description="Polar residues" evidence="1">
    <location>
        <begin position="449"/>
        <end position="460"/>
    </location>
</feature>
<name>A0A3P6BIH3_BRACM</name>
<proteinExistence type="predicted"/>
<feature type="compositionally biased region" description="Basic and acidic residues" evidence="1">
    <location>
        <begin position="475"/>
        <end position="496"/>
    </location>
</feature>
<dbReference type="SUPFAM" id="SSF50249">
    <property type="entry name" value="Nucleic acid-binding proteins"/>
    <property type="match status" value="2"/>
</dbReference>
<dbReference type="PANTHER" id="PTHR47165">
    <property type="entry name" value="OS03G0429900 PROTEIN"/>
    <property type="match status" value="1"/>
</dbReference>
<gene>
    <name evidence="4" type="ORF">BRAA08T33932Z</name>
    <name evidence="3" type="ORF">BRAPAZ1V2_A08P22020.2</name>
</gene>
<dbReference type="Pfam" id="PF08646">
    <property type="entry name" value="Rep_fac-A_C"/>
    <property type="match status" value="1"/>
</dbReference>
<feature type="domain" description="Replication factor A C-terminal" evidence="2">
    <location>
        <begin position="300"/>
        <end position="435"/>
    </location>
</feature>
<accession>A0A3P6BIH3</accession>
<dbReference type="Gramene" id="A08p22020.2_BraZ1">
    <property type="protein sequence ID" value="A08p22020.2_BraZ1.CDS"/>
    <property type="gene ID" value="A08g22020.2_BraZ1"/>
</dbReference>
<evidence type="ECO:0000256" key="1">
    <source>
        <dbReference type="SAM" id="MobiDB-lite"/>
    </source>
</evidence>
<dbReference type="PANTHER" id="PTHR47165:SF4">
    <property type="entry name" value="OS03G0429900 PROTEIN"/>
    <property type="match status" value="1"/>
</dbReference>